<dbReference type="Proteomes" id="UP000504631">
    <property type="component" value="Unplaced"/>
</dbReference>
<dbReference type="GeneID" id="117234819"/>
<evidence type="ECO:0000256" key="1">
    <source>
        <dbReference type="SAM" id="Coils"/>
    </source>
</evidence>
<name>A0A6J3KGL1_9HYME</name>
<evidence type="ECO:0000313" key="3">
    <source>
        <dbReference type="Proteomes" id="UP000504631"/>
    </source>
</evidence>
<feature type="transmembrane region" description="Helical" evidence="2">
    <location>
        <begin position="38"/>
        <end position="60"/>
    </location>
</feature>
<protein>
    <submittedName>
        <fullName evidence="4">Uncharacterized protein LOC117234819 isoform X2</fullName>
    </submittedName>
</protein>
<dbReference type="AlphaFoldDB" id="A0A6J3KGL1"/>
<gene>
    <name evidence="4" type="primary">LOC117234819</name>
</gene>
<keyword evidence="3" id="KW-1185">Reference proteome</keyword>
<keyword evidence="1" id="KW-0175">Coiled coil</keyword>
<keyword evidence="2" id="KW-0472">Membrane</keyword>
<dbReference type="RefSeq" id="XP_033352273.1">
    <property type="nucleotide sequence ID" value="XM_033496382.1"/>
</dbReference>
<keyword evidence="2" id="KW-0812">Transmembrane</keyword>
<evidence type="ECO:0000256" key="2">
    <source>
        <dbReference type="SAM" id="Phobius"/>
    </source>
</evidence>
<feature type="coiled-coil region" evidence="1">
    <location>
        <begin position="102"/>
        <end position="143"/>
    </location>
</feature>
<accession>A0A6J3KGL1</accession>
<reference evidence="4" key="1">
    <citation type="submission" date="2025-08" db="UniProtKB">
        <authorList>
            <consortium name="RefSeq"/>
        </authorList>
    </citation>
    <scope>IDENTIFICATION</scope>
    <source>
        <tissue evidence="4">Muscle</tissue>
    </source>
</reference>
<keyword evidence="2" id="KW-1133">Transmembrane helix</keyword>
<evidence type="ECO:0000313" key="4">
    <source>
        <dbReference type="RefSeq" id="XP_033352273.1"/>
    </source>
</evidence>
<proteinExistence type="predicted"/>
<organism evidence="3 4">
    <name type="scientific">Bombus vosnesenskii</name>
    <dbReference type="NCBI Taxonomy" id="207650"/>
    <lineage>
        <taxon>Eukaryota</taxon>
        <taxon>Metazoa</taxon>
        <taxon>Ecdysozoa</taxon>
        <taxon>Arthropoda</taxon>
        <taxon>Hexapoda</taxon>
        <taxon>Insecta</taxon>
        <taxon>Pterygota</taxon>
        <taxon>Neoptera</taxon>
        <taxon>Endopterygota</taxon>
        <taxon>Hymenoptera</taxon>
        <taxon>Apocrita</taxon>
        <taxon>Aculeata</taxon>
        <taxon>Apoidea</taxon>
        <taxon>Anthophila</taxon>
        <taxon>Apidae</taxon>
        <taxon>Bombus</taxon>
        <taxon>Pyrobombus</taxon>
    </lineage>
</organism>
<sequence>MFLQKQSYFSRLAKSYPILKLVDVYDRQSFIRVYVLDNVYVCILVHILFYVALWYATTVIRKMEKANKEMLKIMEENRTRLEDVVALKDKKTEYDEAVVKVKETQRLTSQELEDEMQRLSTELINAEDKLLELEKVVKKLISSTYPVENRARVLRATSLTEKTNARDRVLAKDERSRSRISRYSNRHFHRRSHRNLHLGSMGSLSLDLLANVVHLPRLQLRLHPQKSDTSNYGSVEASEESGIYHQPDKFMWSAGDRRRDDRRRKRSGKFASSGISTRFSAKKLHDESLKNVTPFTRSLLGLVTIFTQQKF</sequence>